<evidence type="ECO:0000256" key="1">
    <source>
        <dbReference type="SAM" id="Phobius"/>
    </source>
</evidence>
<evidence type="ECO:0000313" key="3">
    <source>
        <dbReference type="EMBL" id="OGC22013.1"/>
    </source>
</evidence>
<feature type="domain" description="DUF2914" evidence="2">
    <location>
        <begin position="123"/>
        <end position="178"/>
    </location>
</feature>
<gene>
    <name evidence="3" type="ORF">A2310_06915</name>
</gene>
<sequence length="185" mass="20952">MSDFIGYTKRPEPKWPYFILYGAVIVILFFAFSMVPTEKEKPKQEIKETKIENSSQVISQKIKEEKKPNTETNNSPIKIEEIIFTNKLSDSHLPTDNLSSISKSEGRMVYCYTKSDSPSVPITIRHVWIAPNGEVHADIKLLLLKQPGNIWSYVGIGEKQAGTWKVQVKTTDGNILAQKGLLIKD</sequence>
<comment type="caution">
    <text evidence="3">The sequence shown here is derived from an EMBL/GenBank/DDBJ whole genome shotgun (WGS) entry which is preliminary data.</text>
</comment>
<name>A0A1F4SQM3_UNCSA</name>
<keyword evidence="1" id="KW-0472">Membrane</keyword>
<keyword evidence="1" id="KW-0812">Transmembrane</keyword>
<evidence type="ECO:0000313" key="4">
    <source>
        <dbReference type="Proteomes" id="UP000178417"/>
    </source>
</evidence>
<dbReference type="STRING" id="1802579.A2310_06915"/>
<feature type="transmembrane region" description="Helical" evidence="1">
    <location>
        <begin position="15"/>
        <end position="35"/>
    </location>
</feature>
<dbReference type="Proteomes" id="UP000178417">
    <property type="component" value="Unassembled WGS sequence"/>
</dbReference>
<accession>A0A1F4SQM3</accession>
<dbReference type="AlphaFoldDB" id="A0A1F4SQM3"/>
<proteinExistence type="predicted"/>
<evidence type="ECO:0000259" key="2">
    <source>
        <dbReference type="Pfam" id="PF11141"/>
    </source>
</evidence>
<reference evidence="3 4" key="1">
    <citation type="journal article" date="2016" name="Nat. Commun.">
        <title>Thousands of microbial genomes shed light on interconnected biogeochemical processes in an aquifer system.</title>
        <authorList>
            <person name="Anantharaman K."/>
            <person name="Brown C.T."/>
            <person name="Hug L.A."/>
            <person name="Sharon I."/>
            <person name="Castelle C.J."/>
            <person name="Probst A.J."/>
            <person name="Thomas B.C."/>
            <person name="Singh A."/>
            <person name="Wilkins M.J."/>
            <person name="Karaoz U."/>
            <person name="Brodie E.L."/>
            <person name="Williams K.H."/>
            <person name="Hubbard S.S."/>
            <person name="Banfield J.F."/>
        </authorList>
    </citation>
    <scope>NUCLEOTIDE SEQUENCE [LARGE SCALE GENOMIC DNA]</scope>
</reference>
<dbReference type="Pfam" id="PF11141">
    <property type="entry name" value="DUF2914"/>
    <property type="match status" value="1"/>
</dbReference>
<keyword evidence="1" id="KW-1133">Transmembrane helix</keyword>
<dbReference type="EMBL" id="MEUB01000033">
    <property type="protein sequence ID" value="OGC22013.1"/>
    <property type="molecule type" value="Genomic_DNA"/>
</dbReference>
<protein>
    <recommendedName>
        <fullName evidence="2">DUF2914 domain-containing protein</fullName>
    </recommendedName>
</protein>
<dbReference type="InterPro" id="IPR022606">
    <property type="entry name" value="DUF2914"/>
</dbReference>
<organism evidence="3 4">
    <name type="scientific">candidate division WOR-1 bacterium RIFOXYB2_FULL_37_13</name>
    <dbReference type="NCBI Taxonomy" id="1802579"/>
    <lineage>
        <taxon>Bacteria</taxon>
        <taxon>Bacillati</taxon>
        <taxon>Saganbacteria</taxon>
    </lineage>
</organism>